<evidence type="ECO:0000313" key="1">
    <source>
        <dbReference type="EMBL" id="SHL07018.1"/>
    </source>
</evidence>
<proteinExistence type="predicted"/>
<name>A0A1M6XM79_SELRU</name>
<reference evidence="1 2" key="1">
    <citation type="submission" date="2016-11" db="EMBL/GenBank/DDBJ databases">
        <authorList>
            <person name="Jaros S."/>
            <person name="Januszkiewicz K."/>
            <person name="Wedrychowicz H."/>
        </authorList>
    </citation>
    <scope>NUCLEOTIDE SEQUENCE [LARGE SCALE GENOMIC DNA]</scope>
    <source>
        <strain evidence="1 2">HD4</strain>
    </source>
</reference>
<sequence length="43" mass="4995">MSKDSKTSGEWTAKDMIELRIEMFEKRSEEAAEGTEDRVKSEK</sequence>
<dbReference type="Proteomes" id="UP000184263">
    <property type="component" value="Unassembled WGS sequence"/>
</dbReference>
<dbReference type="EMBL" id="FRBC01000039">
    <property type="protein sequence ID" value="SHL07018.1"/>
    <property type="molecule type" value="Genomic_DNA"/>
</dbReference>
<evidence type="ECO:0000313" key="2">
    <source>
        <dbReference type="Proteomes" id="UP000184263"/>
    </source>
</evidence>
<gene>
    <name evidence="1" type="ORF">SAMN05216582_1395</name>
</gene>
<dbReference type="RefSeq" id="WP_256625986.1">
    <property type="nucleotide sequence ID" value="NZ_FRBC01000039.1"/>
</dbReference>
<accession>A0A1M6XM79</accession>
<protein>
    <submittedName>
        <fullName evidence="1">Uncharacterized protein</fullName>
    </submittedName>
</protein>
<dbReference type="AlphaFoldDB" id="A0A1M6XM79"/>
<organism evidence="1 2">
    <name type="scientific">Selenomonas ruminantium</name>
    <dbReference type="NCBI Taxonomy" id="971"/>
    <lineage>
        <taxon>Bacteria</taxon>
        <taxon>Bacillati</taxon>
        <taxon>Bacillota</taxon>
        <taxon>Negativicutes</taxon>
        <taxon>Selenomonadales</taxon>
        <taxon>Selenomonadaceae</taxon>
        <taxon>Selenomonas</taxon>
    </lineage>
</organism>